<dbReference type="GO" id="GO:0019843">
    <property type="term" value="F:rRNA binding"/>
    <property type="evidence" value="ECO:0007669"/>
    <property type="project" value="UniProtKB-KW"/>
</dbReference>
<proteinExistence type="inferred from homology"/>
<dbReference type="GO" id="GO:0010468">
    <property type="term" value="P:regulation of gene expression"/>
    <property type="evidence" value="ECO:0007669"/>
    <property type="project" value="TreeGrafter"/>
</dbReference>
<protein>
    <recommendedName>
        <fullName evidence="8">Ribonuclease 3</fullName>
        <ecNumber evidence="8">3.1.26.3</ecNumber>
    </recommendedName>
    <alternativeName>
        <fullName evidence="8">Ribonuclease III</fullName>
        <shortName evidence="8">RNase III</shortName>
    </alternativeName>
</protein>
<feature type="binding site" evidence="8">
    <location>
        <position position="50"/>
    </location>
    <ligand>
        <name>Mg(2+)</name>
        <dbReference type="ChEBI" id="CHEBI:18420"/>
    </ligand>
</feature>
<sequence length="236" mass="26743">MTLDPRRQQQLSNLVKKLGLSEQASINWSLLDLALTHPSVSTSQNYQKLEFVGDAVIRLAAAEVLLESYPEAAVGEFASLRSMMVSDRTLAQWAESYGLDRYLWIAPSVLGHKPGRISLLADSFEAVLGALYLSTQNMNLVRPWLDEHLRAKAMEIWQDPARQNYKDALQEWTQAKHKCLPQYRVKENFQDSLEEERFFAEVWLADQLLGKGTGPSKKIAEQTAAKEAFFAFVNPQ</sequence>
<keyword evidence="8" id="KW-0479">Metal-binding</keyword>
<dbReference type="CDD" id="cd10845">
    <property type="entry name" value="DSRM_RNAse_III_family"/>
    <property type="match status" value="1"/>
</dbReference>
<feature type="active site" evidence="8">
    <location>
        <position position="125"/>
    </location>
</feature>
<dbReference type="InterPro" id="IPR000999">
    <property type="entry name" value="RNase_III_dom"/>
</dbReference>
<comment type="subcellular location">
    <subcellularLocation>
        <location evidence="8">Cytoplasm</location>
    </subcellularLocation>
</comment>
<keyword evidence="5 8" id="KW-0255">Endonuclease</keyword>
<dbReference type="GO" id="GO:0004525">
    <property type="term" value="F:ribonuclease III activity"/>
    <property type="evidence" value="ECO:0007669"/>
    <property type="project" value="UniProtKB-UniRule"/>
</dbReference>
<organism evidence="11">
    <name type="scientific">Woronichinia naegeliana WA131</name>
    <dbReference type="NCBI Taxonomy" id="2824559"/>
    <lineage>
        <taxon>Bacteria</taxon>
        <taxon>Bacillati</taxon>
        <taxon>Cyanobacteriota</taxon>
        <taxon>Cyanophyceae</taxon>
        <taxon>Synechococcales</taxon>
        <taxon>Coelosphaeriaceae</taxon>
        <taxon>Woronichinia</taxon>
    </lineage>
</organism>
<feature type="binding site" evidence="8">
    <location>
        <position position="122"/>
    </location>
    <ligand>
        <name>Mg(2+)</name>
        <dbReference type="ChEBI" id="CHEBI:18420"/>
    </ligand>
</feature>
<dbReference type="Gene3D" id="3.30.160.20">
    <property type="match status" value="1"/>
</dbReference>
<dbReference type="PROSITE" id="PS50142">
    <property type="entry name" value="RNASE_3_2"/>
    <property type="match status" value="1"/>
</dbReference>
<dbReference type="Proteomes" id="UP001065613">
    <property type="component" value="Chromosome"/>
</dbReference>
<dbReference type="InterPro" id="IPR011907">
    <property type="entry name" value="RNase_III"/>
</dbReference>
<dbReference type="PROSITE" id="PS00517">
    <property type="entry name" value="RNASE_3_1"/>
    <property type="match status" value="1"/>
</dbReference>
<dbReference type="AlphaFoldDB" id="A0A977PZY6"/>
<dbReference type="HAMAP" id="MF_00104">
    <property type="entry name" value="RNase_III"/>
    <property type="match status" value="1"/>
</dbReference>
<evidence type="ECO:0000256" key="2">
    <source>
        <dbReference type="ARBA" id="ARBA00010183"/>
    </source>
</evidence>
<keyword evidence="8" id="KW-0819">tRNA processing</keyword>
<evidence type="ECO:0000313" key="11">
    <source>
        <dbReference type="EMBL" id="UXE63910.1"/>
    </source>
</evidence>
<dbReference type="GO" id="GO:0006364">
    <property type="term" value="P:rRNA processing"/>
    <property type="evidence" value="ECO:0007669"/>
    <property type="project" value="UniProtKB-UniRule"/>
</dbReference>
<comment type="catalytic activity">
    <reaction evidence="1 8">
        <text>Endonucleolytic cleavage to 5'-phosphomonoester.</text>
        <dbReference type="EC" id="3.1.26.3"/>
    </reaction>
</comment>
<reference evidence="11" key="1">
    <citation type="submission" date="2021-04" db="EMBL/GenBank/DDBJ databases">
        <title>Genome sequence of Woronichinia naegeliana from Washington state freshwater lake bloom.</title>
        <authorList>
            <person name="Dreher T.W."/>
        </authorList>
    </citation>
    <scope>NUCLEOTIDE SEQUENCE</scope>
    <source>
        <strain evidence="11">WA131</strain>
    </source>
</reference>
<dbReference type="GO" id="GO:0008033">
    <property type="term" value="P:tRNA processing"/>
    <property type="evidence" value="ECO:0007669"/>
    <property type="project" value="UniProtKB-KW"/>
</dbReference>
<evidence type="ECO:0000256" key="6">
    <source>
        <dbReference type="ARBA" id="ARBA00022801"/>
    </source>
</evidence>
<name>A0A977PZY6_9CYAN</name>
<dbReference type="GO" id="GO:0003725">
    <property type="term" value="F:double-stranded RNA binding"/>
    <property type="evidence" value="ECO:0007669"/>
    <property type="project" value="TreeGrafter"/>
</dbReference>
<dbReference type="PANTHER" id="PTHR11207:SF0">
    <property type="entry name" value="RIBONUCLEASE 3"/>
    <property type="match status" value="1"/>
</dbReference>
<dbReference type="EC" id="3.1.26.3" evidence="8"/>
<gene>
    <name evidence="8 11" type="primary">rnc</name>
    <name evidence="11" type="ORF">KA717_16000</name>
</gene>
<dbReference type="GO" id="GO:0005737">
    <property type="term" value="C:cytoplasm"/>
    <property type="evidence" value="ECO:0007669"/>
    <property type="project" value="UniProtKB-SubCell"/>
</dbReference>
<feature type="active site" evidence="8">
    <location>
        <position position="54"/>
    </location>
</feature>
<dbReference type="SUPFAM" id="SSF69065">
    <property type="entry name" value="RNase III domain-like"/>
    <property type="match status" value="1"/>
</dbReference>
<dbReference type="InterPro" id="IPR036389">
    <property type="entry name" value="RNase_III_sf"/>
</dbReference>
<accession>A0A977PZY6</accession>
<comment type="cofactor">
    <cofactor evidence="8">
        <name>Mg(2+)</name>
        <dbReference type="ChEBI" id="CHEBI:18420"/>
    </cofactor>
</comment>
<dbReference type="EMBL" id="CP073041">
    <property type="protein sequence ID" value="UXE63910.1"/>
    <property type="molecule type" value="Genomic_DNA"/>
</dbReference>
<evidence type="ECO:0000256" key="5">
    <source>
        <dbReference type="ARBA" id="ARBA00022759"/>
    </source>
</evidence>
<dbReference type="PROSITE" id="PS50137">
    <property type="entry name" value="DS_RBD"/>
    <property type="match status" value="1"/>
</dbReference>
<feature type="domain" description="DRBM" evidence="9">
    <location>
        <begin position="164"/>
        <end position="234"/>
    </location>
</feature>
<dbReference type="KEGG" id="wna:KA717_16000"/>
<dbReference type="SUPFAM" id="SSF54768">
    <property type="entry name" value="dsRNA-binding domain-like"/>
    <property type="match status" value="1"/>
</dbReference>
<evidence type="ECO:0000259" key="10">
    <source>
        <dbReference type="PROSITE" id="PS50142"/>
    </source>
</evidence>
<dbReference type="CDD" id="cd00593">
    <property type="entry name" value="RIBOc"/>
    <property type="match status" value="1"/>
</dbReference>
<evidence type="ECO:0000256" key="3">
    <source>
        <dbReference type="ARBA" id="ARBA00022664"/>
    </source>
</evidence>
<keyword evidence="4 8" id="KW-0540">Nuclease</keyword>
<dbReference type="GO" id="GO:0006397">
    <property type="term" value="P:mRNA processing"/>
    <property type="evidence" value="ECO:0007669"/>
    <property type="project" value="UniProtKB-UniRule"/>
</dbReference>
<dbReference type="InterPro" id="IPR014720">
    <property type="entry name" value="dsRBD_dom"/>
</dbReference>
<comment type="subunit">
    <text evidence="8">Homodimer.</text>
</comment>
<dbReference type="GO" id="GO:0046872">
    <property type="term" value="F:metal ion binding"/>
    <property type="evidence" value="ECO:0007669"/>
    <property type="project" value="UniProtKB-KW"/>
</dbReference>
<dbReference type="NCBIfam" id="TIGR02191">
    <property type="entry name" value="RNaseIII"/>
    <property type="match status" value="1"/>
</dbReference>
<evidence type="ECO:0000256" key="7">
    <source>
        <dbReference type="ARBA" id="ARBA00022884"/>
    </source>
</evidence>
<evidence type="ECO:0000256" key="8">
    <source>
        <dbReference type="HAMAP-Rule" id="MF_00104"/>
    </source>
</evidence>
<dbReference type="Gene3D" id="1.10.1520.10">
    <property type="entry name" value="Ribonuclease III domain"/>
    <property type="match status" value="1"/>
</dbReference>
<dbReference type="Pfam" id="PF00035">
    <property type="entry name" value="dsrm"/>
    <property type="match status" value="1"/>
</dbReference>
<dbReference type="PANTHER" id="PTHR11207">
    <property type="entry name" value="RIBONUCLEASE III"/>
    <property type="match status" value="1"/>
</dbReference>
<keyword evidence="8" id="KW-0699">rRNA-binding</keyword>
<evidence type="ECO:0000256" key="1">
    <source>
        <dbReference type="ARBA" id="ARBA00000109"/>
    </source>
</evidence>
<dbReference type="Pfam" id="PF00636">
    <property type="entry name" value="Ribonuclease_3"/>
    <property type="match status" value="1"/>
</dbReference>
<keyword evidence="8" id="KW-0698">rRNA processing</keyword>
<evidence type="ECO:0000256" key="4">
    <source>
        <dbReference type="ARBA" id="ARBA00022722"/>
    </source>
</evidence>
<keyword evidence="8" id="KW-0460">Magnesium</keyword>
<comment type="function">
    <text evidence="8">Digests double-stranded RNA. Involved in the processing of primary rRNA transcript to yield the immediate precursors to the large and small rRNAs (23S and 16S). Processes some mRNAs, and tRNAs when they are encoded in the rRNA operon. Processes pre-crRNA and tracrRNA of type II CRISPR loci if present in the organism.</text>
</comment>
<evidence type="ECO:0000259" key="9">
    <source>
        <dbReference type="PROSITE" id="PS50137"/>
    </source>
</evidence>
<keyword evidence="7 8" id="KW-0694">RNA-binding</keyword>
<feature type="binding site" evidence="8">
    <location>
        <position position="125"/>
    </location>
    <ligand>
        <name>Mg(2+)</name>
        <dbReference type="ChEBI" id="CHEBI:18420"/>
    </ligand>
</feature>
<dbReference type="SMART" id="SM00535">
    <property type="entry name" value="RIBOc"/>
    <property type="match status" value="1"/>
</dbReference>
<keyword evidence="3 8" id="KW-0507">mRNA processing</keyword>
<dbReference type="SMART" id="SM00358">
    <property type="entry name" value="DSRM"/>
    <property type="match status" value="1"/>
</dbReference>
<keyword evidence="8" id="KW-0963">Cytoplasm</keyword>
<comment type="similarity">
    <text evidence="2">Belongs to the ribonuclease III family.</text>
</comment>
<feature type="domain" description="RNase III" evidence="10">
    <location>
        <begin position="11"/>
        <end position="136"/>
    </location>
</feature>
<keyword evidence="6 8" id="KW-0378">Hydrolase</keyword>